<dbReference type="RefSeq" id="XP_024352897.1">
    <property type="nucleotide sequence ID" value="XM_024492764.1"/>
</dbReference>
<evidence type="ECO:0000313" key="3">
    <source>
        <dbReference type="Proteomes" id="UP000019149"/>
    </source>
</evidence>
<accession>W6UKL0</accession>
<dbReference type="GO" id="GO:0016791">
    <property type="term" value="F:phosphatase activity"/>
    <property type="evidence" value="ECO:0007669"/>
    <property type="project" value="InterPro"/>
</dbReference>
<dbReference type="PROSITE" id="PS50275">
    <property type="entry name" value="SAC"/>
    <property type="match status" value="1"/>
</dbReference>
<evidence type="ECO:0000313" key="2">
    <source>
        <dbReference type="EMBL" id="EUB61701.1"/>
    </source>
</evidence>
<organism evidence="2 3">
    <name type="scientific">Echinococcus granulosus</name>
    <name type="common">Hydatid tapeworm</name>
    <dbReference type="NCBI Taxonomy" id="6210"/>
    <lineage>
        <taxon>Eukaryota</taxon>
        <taxon>Metazoa</taxon>
        <taxon>Spiralia</taxon>
        <taxon>Lophotrochozoa</taxon>
        <taxon>Platyhelminthes</taxon>
        <taxon>Cestoda</taxon>
        <taxon>Eucestoda</taxon>
        <taxon>Cyclophyllidea</taxon>
        <taxon>Taeniidae</taxon>
        <taxon>Echinococcus</taxon>
        <taxon>Echinococcus granulosus group</taxon>
    </lineage>
</organism>
<name>W6UKL0_ECHGR</name>
<evidence type="ECO:0000259" key="1">
    <source>
        <dbReference type="PROSITE" id="PS50275"/>
    </source>
</evidence>
<dbReference type="OrthoDB" id="405996at2759"/>
<dbReference type="GeneID" id="36339230"/>
<feature type="domain" description="SAC" evidence="1">
    <location>
        <begin position="1"/>
        <end position="46"/>
    </location>
</feature>
<comment type="caution">
    <text evidence="2">The sequence shown here is derived from an EMBL/GenBank/DDBJ whole genome shotgun (WGS) entry which is preliminary data.</text>
</comment>
<keyword evidence="3" id="KW-1185">Reference proteome</keyword>
<protein>
    <recommendedName>
        <fullName evidence="1">SAC domain-containing protein</fullName>
    </recommendedName>
</protein>
<dbReference type="KEGG" id="egl:EGR_03515"/>
<dbReference type="STRING" id="6210.W6UKL0"/>
<proteinExistence type="predicted"/>
<dbReference type="Proteomes" id="UP000019149">
    <property type="component" value="Unassembled WGS sequence"/>
</dbReference>
<dbReference type="AlphaFoldDB" id="W6UKL0"/>
<gene>
    <name evidence="2" type="ORF">EGR_03515</name>
</gene>
<sequence length="127" mass="13803">MKSLSAPCRRGSVQDTAALTQQCGVFHTNCIVYLDRTNVLQLVLAQHEVDITEDQAPSSPSPALTINRPNIVCPKVAERSNLSAEPTPEEPSNWLVIRKVVCYTAKSQMGYNGTQSLIHLLVGEGLA</sequence>
<reference evidence="2 3" key="1">
    <citation type="journal article" date="2013" name="Nat. Genet.">
        <title>The genome of the hydatid tapeworm Echinococcus granulosus.</title>
        <authorList>
            <person name="Zheng H."/>
            <person name="Zhang W."/>
            <person name="Zhang L."/>
            <person name="Zhang Z."/>
            <person name="Li J."/>
            <person name="Lu G."/>
            <person name="Zhu Y."/>
            <person name="Wang Y."/>
            <person name="Huang Y."/>
            <person name="Liu J."/>
            <person name="Kang H."/>
            <person name="Chen J."/>
            <person name="Wang L."/>
            <person name="Chen A."/>
            <person name="Yu S."/>
            <person name="Gao Z."/>
            <person name="Jin L."/>
            <person name="Gu W."/>
            <person name="Wang Z."/>
            <person name="Zhao L."/>
            <person name="Shi B."/>
            <person name="Wen H."/>
            <person name="Lin R."/>
            <person name="Jones M.K."/>
            <person name="Brejova B."/>
            <person name="Vinar T."/>
            <person name="Zhao G."/>
            <person name="McManus D.P."/>
            <person name="Chen Z."/>
            <person name="Zhou Y."/>
            <person name="Wang S."/>
        </authorList>
    </citation>
    <scope>NUCLEOTIDE SEQUENCE [LARGE SCALE GENOMIC DNA]</scope>
</reference>
<dbReference type="EMBL" id="APAU02000018">
    <property type="protein sequence ID" value="EUB61701.1"/>
    <property type="molecule type" value="Genomic_DNA"/>
</dbReference>
<dbReference type="InterPro" id="IPR002013">
    <property type="entry name" value="SAC_dom"/>
</dbReference>
<dbReference type="CTD" id="36339230"/>